<dbReference type="EMBL" id="QDGZ01000004">
    <property type="protein sequence ID" value="PVG82765.1"/>
    <property type="molecule type" value="Genomic_DNA"/>
</dbReference>
<feature type="domain" description="N-acetyltransferase" evidence="1">
    <location>
        <begin position="6"/>
        <end position="157"/>
    </location>
</feature>
<name>A0A2T8FAQ7_9ACTN</name>
<protein>
    <recommendedName>
        <fullName evidence="1">N-acetyltransferase domain-containing protein</fullName>
    </recommendedName>
</protein>
<dbReference type="AlphaFoldDB" id="A0A2T8FAQ7"/>
<dbReference type="Proteomes" id="UP000246018">
    <property type="component" value="Unassembled WGS sequence"/>
</dbReference>
<gene>
    <name evidence="2" type="ORF">DDE18_10405</name>
</gene>
<accession>A0A2T8FAQ7</accession>
<keyword evidence="3" id="KW-1185">Reference proteome</keyword>
<dbReference type="OrthoDB" id="9799092at2"/>
<evidence type="ECO:0000313" key="2">
    <source>
        <dbReference type="EMBL" id="PVG82765.1"/>
    </source>
</evidence>
<dbReference type="SUPFAM" id="SSF55729">
    <property type="entry name" value="Acyl-CoA N-acyltransferases (Nat)"/>
    <property type="match status" value="1"/>
</dbReference>
<evidence type="ECO:0000259" key="1">
    <source>
        <dbReference type="PROSITE" id="PS51186"/>
    </source>
</evidence>
<evidence type="ECO:0000313" key="3">
    <source>
        <dbReference type="Proteomes" id="UP000246018"/>
    </source>
</evidence>
<dbReference type="PROSITE" id="PS51186">
    <property type="entry name" value="GNAT"/>
    <property type="match status" value="1"/>
</dbReference>
<comment type="caution">
    <text evidence="2">The sequence shown here is derived from an EMBL/GenBank/DDBJ whole genome shotgun (WGS) entry which is preliminary data.</text>
</comment>
<proteinExistence type="predicted"/>
<organism evidence="2 3">
    <name type="scientific">Nocardioides gansuensis</name>
    <dbReference type="NCBI Taxonomy" id="2138300"/>
    <lineage>
        <taxon>Bacteria</taxon>
        <taxon>Bacillati</taxon>
        <taxon>Actinomycetota</taxon>
        <taxon>Actinomycetes</taxon>
        <taxon>Propionibacteriales</taxon>
        <taxon>Nocardioidaceae</taxon>
        <taxon>Nocardioides</taxon>
    </lineage>
</organism>
<dbReference type="Pfam" id="PF00583">
    <property type="entry name" value="Acetyltransf_1"/>
    <property type="match status" value="1"/>
</dbReference>
<dbReference type="CDD" id="cd04301">
    <property type="entry name" value="NAT_SF"/>
    <property type="match status" value="1"/>
</dbReference>
<dbReference type="RefSeq" id="WP_116572196.1">
    <property type="nucleotide sequence ID" value="NZ_QDGZ01000004.1"/>
</dbReference>
<dbReference type="GO" id="GO:0016747">
    <property type="term" value="F:acyltransferase activity, transferring groups other than amino-acyl groups"/>
    <property type="evidence" value="ECO:0007669"/>
    <property type="project" value="InterPro"/>
</dbReference>
<reference evidence="2 3" key="1">
    <citation type="submission" date="2018-04" db="EMBL/GenBank/DDBJ databases">
        <title>Genome of Nocardioides gansuensis WSJ-1.</title>
        <authorList>
            <person name="Wu S."/>
            <person name="Wang G."/>
        </authorList>
    </citation>
    <scope>NUCLEOTIDE SEQUENCE [LARGE SCALE GENOMIC DNA]</scope>
    <source>
        <strain evidence="2 3">WSJ-1</strain>
    </source>
</reference>
<dbReference type="InterPro" id="IPR000182">
    <property type="entry name" value="GNAT_dom"/>
</dbReference>
<sequence length="157" mass="17144">MTTSELTWRTAGPDDAVALRDLERAANLAALAHVFGDLPYPADDVLARWVLVLADPGVTVDVVDSGDGGLLACTAYDDRSLRHLAVYPDAWGRGLGRAGVERAVAHIRARGEVPHLWVLEANHRARALYDRLGWQLTGVSQECPWPPHPTELEMAHP</sequence>
<dbReference type="Gene3D" id="3.40.630.30">
    <property type="match status" value="1"/>
</dbReference>
<dbReference type="InterPro" id="IPR016181">
    <property type="entry name" value="Acyl_CoA_acyltransferase"/>
</dbReference>